<gene>
    <name evidence="1" type="ORF">OG560_29465</name>
</gene>
<proteinExistence type="predicted"/>
<accession>A0ABZ1KAB4</accession>
<evidence type="ECO:0000313" key="1">
    <source>
        <dbReference type="EMBL" id="WTP69327.1"/>
    </source>
</evidence>
<dbReference type="EMBL" id="CP108135">
    <property type="protein sequence ID" value="WTP69327.1"/>
    <property type="molecule type" value="Genomic_DNA"/>
</dbReference>
<protein>
    <submittedName>
        <fullName evidence="1">Uncharacterized protein</fullName>
    </submittedName>
</protein>
<keyword evidence="2" id="KW-1185">Reference proteome</keyword>
<sequence>MGSIRKRRKSDGGTSDALAYSAGWNAAADGDITGHGIAVGLSTHPAFIEGAAAYKEQTAAAARTGVPGSPSFASLAGGVR</sequence>
<dbReference type="Proteomes" id="UP001622496">
    <property type="component" value="Chromosome"/>
</dbReference>
<evidence type="ECO:0000313" key="2">
    <source>
        <dbReference type="Proteomes" id="UP001622496"/>
    </source>
</evidence>
<reference evidence="1 2" key="1">
    <citation type="submission" date="2022-10" db="EMBL/GenBank/DDBJ databases">
        <title>The complete genomes of actinobacterial strains from the NBC collection.</title>
        <authorList>
            <person name="Joergensen T.S."/>
            <person name="Alvarez Arevalo M."/>
            <person name="Sterndorff E.B."/>
            <person name="Faurdal D."/>
            <person name="Vuksanovic O."/>
            <person name="Mourched A.-S."/>
            <person name="Charusanti P."/>
            <person name="Shaw S."/>
            <person name="Blin K."/>
            <person name="Weber T."/>
        </authorList>
    </citation>
    <scope>NUCLEOTIDE SEQUENCE [LARGE SCALE GENOMIC DNA]</scope>
    <source>
        <strain evidence="1 2">NBC_00185</strain>
    </source>
</reference>
<dbReference type="RefSeq" id="WP_363254637.1">
    <property type="nucleotide sequence ID" value="NZ_CP108135.1"/>
</dbReference>
<organism evidence="1 2">
    <name type="scientific">[Kitasatospora] papulosa</name>
    <dbReference type="NCBI Taxonomy" id="1464011"/>
    <lineage>
        <taxon>Bacteria</taxon>
        <taxon>Bacillati</taxon>
        <taxon>Actinomycetota</taxon>
        <taxon>Actinomycetes</taxon>
        <taxon>Kitasatosporales</taxon>
        <taxon>Streptomycetaceae</taxon>
        <taxon>Streptomyces</taxon>
    </lineage>
</organism>
<name>A0ABZ1KAB4_9ACTN</name>